<gene>
    <name evidence="1" type="ORF">D7V88_04630</name>
</gene>
<accession>A0A3A8JBR5</accession>
<dbReference type="Proteomes" id="UP000268094">
    <property type="component" value="Unassembled WGS sequence"/>
</dbReference>
<dbReference type="EMBL" id="RAVZ01000018">
    <property type="protein sequence ID" value="RKG92855.1"/>
    <property type="molecule type" value="Genomic_DNA"/>
</dbReference>
<sequence>MPMPPAYERLEAIEDLLEEHRLLIHEQLATLSWQEVALVFQAEQAAKAKTPSEKEAAPRVSLALAAYQDFTRRLLLTYRHYEQGLRERLAALTPEAP</sequence>
<dbReference type="OrthoDB" id="5520463at2"/>
<keyword evidence="2" id="KW-1185">Reference proteome</keyword>
<evidence type="ECO:0000313" key="2">
    <source>
        <dbReference type="Proteomes" id="UP000268094"/>
    </source>
</evidence>
<proteinExistence type="predicted"/>
<dbReference type="RefSeq" id="WP_120539371.1">
    <property type="nucleotide sequence ID" value="NZ_RAVZ01000018.1"/>
</dbReference>
<protein>
    <submittedName>
        <fullName evidence="1">Uncharacterized protein</fullName>
    </submittedName>
</protein>
<evidence type="ECO:0000313" key="1">
    <source>
        <dbReference type="EMBL" id="RKG92855.1"/>
    </source>
</evidence>
<dbReference type="AlphaFoldDB" id="A0A3A8JBR5"/>
<organism evidence="1 2">
    <name type="scientific">Corallococcus terminator</name>
    <dbReference type="NCBI Taxonomy" id="2316733"/>
    <lineage>
        <taxon>Bacteria</taxon>
        <taxon>Pseudomonadati</taxon>
        <taxon>Myxococcota</taxon>
        <taxon>Myxococcia</taxon>
        <taxon>Myxococcales</taxon>
        <taxon>Cystobacterineae</taxon>
        <taxon>Myxococcaceae</taxon>
        <taxon>Corallococcus</taxon>
    </lineage>
</organism>
<comment type="caution">
    <text evidence="1">The sequence shown here is derived from an EMBL/GenBank/DDBJ whole genome shotgun (WGS) entry which is preliminary data.</text>
</comment>
<name>A0A3A8JBR5_9BACT</name>
<reference evidence="2" key="1">
    <citation type="submission" date="2018-09" db="EMBL/GenBank/DDBJ databases">
        <authorList>
            <person name="Livingstone P.G."/>
            <person name="Whitworth D.E."/>
        </authorList>
    </citation>
    <scope>NUCLEOTIDE SEQUENCE [LARGE SCALE GENOMIC DNA]</scope>
    <source>
        <strain evidence="2">CA054A</strain>
    </source>
</reference>